<evidence type="ECO:0000256" key="2">
    <source>
        <dbReference type="SAM" id="MobiDB-lite"/>
    </source>
</evidence>
<comment type="caution">
    <text evidence="3">The sequence shown here is derived from an EMBL/GenBank/DDBJ whole genome shotgun (WGS) entry which is preliminary data.</text>
</comment>
<reference evidence="4" key="1">
    <citation type="journal article" date="2023" name="Commun. Biol.">
        <title>Genome analysis of Parmales, the sister group of diatoms, reveals the evolutionary specialization of diatoms from phago-mixotrophs to photoautotrophs.</title>
        <authorList>
            <person name="Ban H."/>
            <person name="Sato S."/>
            <person name="Yoshikawa S."/>
            <person name="Yamada K."/>
            <person name="Nakamura Y."/>
            <person name="Ichinomiya M."/>
            <person name="Sato N."/>
            <person name="Blanc-Mathieu R."/>
            <person name="Endo H."/>
            <person name="Kuwata A."/>
            <person name="Ogata H."/>
        </authorList>
    </citation>
    <scope>NUCLEOTIDE SEQUENCE [LARGE SCALE GENOMIC DNA]</scope>
    <source>
        <strain evidence="4">NIES 3700</strain>
    </source>
</reference>
<dbReference type="InterPro" id="IPR015943">
    <property type="entry name" value="WD40/YVTN_repeat-like_dom_sf"/>
</dbReference>
<dbReference type="Pfam" id="PF00400">
    <property type="entry name" value="WD40"/>
    <property type="match status" value="1"/>
</dbReference>
<dbReference type="EMBL" id="BRXW01000041">
    <property type="protein sequence ID" value="GMI02238.1"/>
    <property type="molecule type" value="Genomic_DNA"/>
</dbReference>
<dbReference type="OrthoDB" id="431715at2759"/>
<feature type="compositionally biased region" description="Basic and acidic residues" evidence="2">
    <location>
        <begin position="471"/>
        <end position="482"/>
    </location>
</feature>
<name>A0A9W7C4U4_9STRA</name>
<organism evidence="3 4">
    <name type="scientific">Triparma laevis f. longispina</name>
    <dbReference type="NCBI Taxonomy" id="1714387"/>
    <lineage>
        <taxon>Eukaryota</taxon>
        <taxon>Sar</taxon>
        <taxon>Stramenopiles</taxon>
        <taxon>Ochrophyta</taxon>
        <taxon>Bolidophyceae</taxon>
        <taxon>Parmales</taxon>
        <taxon>Triparmaceae</taxon>
        <taxon>Triparma</taxon>
    </lineage>
</organism>
<keyword evidence="4" id="KW-1185">Reference proteome</keyword>
<dbReference type="SUPFAM" id="SSF50978">
    <property type="entry name" value="WD40 repeat-like"/>
    <property type="match status" value="1"/>
</dbReference>
<evidence type="ECO:0000313" key="3">
    <source>
        <dbReference type="EMBL" id="GMI02238.1"/>
    </source>
</evidence>
<dbReference type="Proteomes" id="UP001165122">
    <property type="component" value="Unassembled WGS sequence"/>
</dbReference>
<feature type="region of interest" description="Disordered" evidence="2">
    <location>
        <begin position="1"/>
        <end position="40"/>
    </location>
</feature>
<dbReference type="PROSITE" id="PS50082">
    <property type="entry name" value="WD_REPEATS_2"/>
    <property type="match status" value="2"/>
</dbReference>
<dbReference type="InterPro" id="IPR036322">
    <property type="entry name" value="WD40_repeat_dom_sf"/>
</dbReference>
<evidence type="ECO:0000256" key="1">
    <source>
        <dbReference type="PROSITE-ProRule" id="PRU00221"/>
    </source>
</evidence>
<protein>
    <submittedName>
        <fullName evidence="3">Uncharacterized protein</fullName>
    </submittedName>
</protein>
<keyword evidence="1" id="KW-0853">WD repeat</keyword>
<accession>A0A9W7C4U4</accession>
<dbReference type="AlphaFoldDB" id="A0A9W7C4U4"/>
<gene>
    <name evidence="3" type="ORF">TrLO_g6055</name>
</gene>
<dbReference type="InterPro" id="IPR001680">
    <property type="entry name" value="WD40_rpt"/>
</dbReference>
<feature type="repeat" description="WD" evidence="1">
    <location>
        <begin position="241"/>
        <end position="272"/>
    </location>
</feature>
<sequence length="641" mass="69160">MSTTPPSPPPPQAPSKPPACTPPPPPIPNPLSAPPSVDPVTKLLSHDEAFLESYRRLCEYAGADIISYMRELEDEQVEASPSRLTGGSASTLPNPAEYLSRRSALLRSLLTTSPSSSRFSSEESDSDYASRRRDLLTRKFDVYANNADTVLMKQQARAALRRAVKAENDLIRREELIVSNKLQEKEFEGELFVKLKSTLHLPSGITSMNLLSRSSDLCCVTTGKNISLVNLHSGKVIDVVEDAHNDSIIGAGFSSRNNLVVTISLDKTARVWIVSDKLLSSDLTLGKKPEGGCLTLCSLIPFKGMPTIILFPPATSDIGVGSEDESVFVVCENVEGKGYLHAVEAMRGRILKSVDLGKSLTSSSISSSLMAMKSKKVTVTSACFKLDAKVIYLSLSDRALISVPFVCGSVDDPALILGKISKVSTGGMVKGMLKSGMKTTQELKRMVKKRNSFGGSSSFGGGSPDSTGGKNHGDDDGEEQKVEVPSFKQMCYRTYDTKLKNPSIIGMTMTALNVAMIRVSGKMGKMAPGEAIILEEKLNPFLPNSEQNQTCLSLHPFDNLIVTGSKSGGISVLDPHGEVGNVVVCKVEGMHGGEVKFVEWSYDCGTLVSGDVNGDVVIWQVGREEKVKVDEDEGLMRGWNK</sequence>
<feature type="repeat" description="WD" evidence="1">
    <location>
        <begin position="588"/>
        <end position="629"/>
    </location>
</feature>
<dbReference type="SMART" id="SM00320">
    <property type="entry name" value="WD40"/>
    <property type="match status" value="3"/>
</dbReference>
<feature type="region of interest" description="Disordered" evidence="2">
    <location>
        <begin position="451"/>
        <end position="482"/>
    </location>
</feature>
<dbReference type="Gene3D" id="2.130.10.10">
    <property type="entry name" value="YVTN repeat-like/Quinoprotein amine dehydrogenase"/>
    <property type="match status" value="2"/>
</dbReference>
<proteinExistence type="predicted"/>
<feature type="compositionally biased region" description="Pro residues" evidence="2">
    <location>
        <begin position="1"/>
        <end position="37"/>
    </location>
</feature>
<evidence type="ECO:0000313" key="4">
    <source>
        <dbReference type="Proteomes" id="UP001165122"/>
    </source>
</evidence>